<keyword evidence="3" id="KW-0341">Growth regulation</keyword>
<proteinExistence type="inferred from homology"/>
<gene>
    <name evidence="4" type="ORF">HRI_002074400</name>
</gene>
<dbReference type="AlphaFoldDB" id="A0A9W7M1D5"/>
<keyword evidence="5" id="KW-1185">Reference proteome</keyword>
<protein>
    <submittedName>
        <fullName evidence="4">SMALL AUXIN UPREGULATED RNA 42</fullName>
    </submittedName>
</protein>
<reference evidence="4" key="1">
    <citation type="submission" date="2023-05" db="EMBL/GenBank/DDBJ databases">
        <title>Genome and transcriptome analyses reveal genes involved in the formation of fine ridges on petal epidermal cells in Hibiscus trionum.</title>
        <authorList>
            <person name="Koshimizu S."/>
            <person name="Masuda S."/>
            <person name="Ishii T."/>
            <person name="Shirasu K."/>
            <person name="Hoshino A."/>
            <person name="Arita M."/>
        </authorList>
    </citation>
    <scope>NUCLEOTIDE SEQUENCE</scope>
    <source>
        <strain evidence="4">Hamamatsu line</strain>
    </source>
</reference>
<sequence length="135" mass="15018">MAKLRMTNKDKEKKKGIVKLKHMAEMLQKSLSLSLGKKWKQEQSSALVPQGHFAVVAGCGEEPRRFVVPLSYLTHPGFLLLLEQAAEEYGFERKGALTIPCTPTQLERVLADSIATLTWPSPSYDPNLLKPLSIA</sequence>
<comment type="caution">
    <text evidence="4">The sequence shown here is derived from an EMBL/GenBank/DDBJ whole genome shotgun (WGS) entry which is preliminary data.</text>
</comment>
<dbReference type="PANTHER" id="PTHR31374">
    <property type="entry name" value="AUXIN-INDUCED PROTEIN-LIKE-RELATED"/>
    <property type="match status" value="1"/>
</dbReference>
<evidence type="ECO:0000256" key="1">
    <source>
        <dbReference type="ARBA" id="ARBA00006974"/>
    </source>
</evidence>
<dbReference type="Pfam" id="PF02519">
    <property type="entry name" value="Auxin_inducible"/>
    <property type="match status" value="1"/>
</dbReference>
<dbReference type="PANTHER" id="PTHR31374:SF16">
    <property type="entry name" value="AUXIN-RESPONSIVE FAMILY PROTEIN"/>
    <property type="match status" value="1"/>
</dbReference>
<comment type="similarity">
    <text evidence="1">Belongs to the ARG7 family.</text>
</comment>
<dbReference type="Proteomes" id="UP001165190">
    <property type="component" value="Unassembled WGS sequence"/>
</dbReference>
<name>A0A9W7M1D5_HIBTR</name>
<dbReference type="EMBL" id="BSYR01000020">
    <property type="protein sequence ID" value="GMI84051.1"/>
    <property type="molecule type" value="Genomic_DNA"/>
</dbReference>
<accession>A0A9W7M1D5</accession>
<keyword evidence="2" id="KW-0217">Developmental protein</keyword>
<evidence type="ECO:0000313" key="5">
    <source>
        <dbReference type="Proteomes" id="UP001165190"/>
    </source>
</evidence>
<evidence type="ECO:0000256" key="3">
    <source>
        <dbReference type="ARBA" id="ARBA00022604"/>
    </source>
</evidence>
<dbReference type="GO" id="GO:0009733">
    <property type="term" value="P:response to auxin"/>
    <property type="evidence" value="ECO:0007669"/>
    <property type="project" value="InterPro"/>
</dbReference>
<evidence type="ECO:0000313" key="4">
    <source>
        <dbReference type="EMBL" id="GMI84051.1"/>
    </source>
</evidence>
<dbReference type="OrthoDB" id="1930622at2759"/>
<dbReference type="InterPro" id="IPR003676">
    <property type="entry name" value="SAUR_fam"/>
</dbReference>
<evidence type="ECO:0000256" key="2">
    <source>
        <dbReference type="ARBA" id="ARBA00022473"/>
    </source>
</evidence>
<organism evidence="4 5">
    <name type="scientific">Hibiscus trionum</name>
    <name type="common">Flower of an hour</name>
    <dbReference type="NCBI Taxonomy" id="183268"/>
    <lineage>
        <taxon>Eukaryota</taxon>
        <taxon>Viridiplantae</taxon>
        <taxon>Streptophyta</taxon>
        <taxon>Embryophyta</taxon>
        <taxon>Tracheophyta</taxon>
        <taxon>Spermatophyta</taxon>
        <taxon>Magnoliopsida</taxon>
        <taxon>eudicotyledons</taxon>
        <taxon>Gunneridae</taxon>
        <taxon>Pentapetalae</taxon>
        <taxon>rosids</taxon>
        <taxon>malvids</taxon>
        <taxon>Malvales</taxon>
        <taxon>Malvaceae</taxon>
        <taxon>Malvoideae</taxon>
        <taxon>Hibiscus</taxon>
    </lineage>
</organism>